<sequence>MLAVAYNPNGWATSLGCAVVDSPRLAMRCVLKRVTDVADQWYAGPGGPSWALEMDSFEYEQGLDQLAAGRAYVFEVSDGDGTQYVVSATPTPQAVTGRGG</sequence>
<keyword evidence="2" id="KW-1185">Reference proteome</keyword>
<organism evidence="1 2">
    <name type="scientific">Streptomyces varsoviensis</name>
    <dbReference type="NCBI Taxonomy" id="67373"/>
    <lineage>
        <taxon>Bacteria</taxon>
        <taxon>Bacillati</taxon>
        <taxon>Actinomycetota</taxon>
        <taxon>Actinomycetes</taxon>
        <taxon>Kitasatosporales</taxon>
        <taxon>Streptomycetaceae</taxon>
        <taxon>Streptomyces</taxon>
    </lineage>
</organism>
<accession>A0ABR5IVS3</accession>
<reference evidence="1 2" key="1">
    <citation type="submission" date="2015-07" db="EMBL/GenBank/DDBJ databases">
        <authorList>
            <person name="Ju K.-S."/>
            <person name="Doroghazi J.R."/>
            <person name="Metcalf W.W."/>
        </authorList>
    </citation>
    <scope>NUCLEOTIDE SEQUENCE [LARGE SCALE GENOMIC DNA]</scope>
    <source>
        <strain evidence="1 2">NRRL B-3589</strain>
    </source>
</reference>
<protein>
    <submittedName>
        <fullName evidence="1">Uncharacterized protein</fullName>
    </submittedName>
</protein>
<gene>
    <name evidence="1" type="ORF">ADK38_37775</name>
</gene>
<proteinExistence type="predicted"/>
<dbReference type="EMBL" id="LGUT01003553">
    <property type="protein sequence ID" value="KOG85242.1"/>
    <property type="molecule type" value="Genomic_DNA"/>
</dbReference>
<name>A0ABR5IVS3_9ACTN</name>
<dbReference type="Proteomes" id="UP000037020">
    <property type="component" value="Unassembled WGS sequence"/>
</dbReference>
<evidence type="ECO:0000313" key="2">
    <source>
        <dbReference type="Proteomes" id="UP000037020"/>
    </source>
</evidence>
<comment type="caution">
    <text evidence="1">The sequence shown here is derived from an EMBL/GenBank/DDBJ whole genome shotgun (WGS) entry which is preliminary data.</text>
</comment>
<evidence type="ECO:0000313" key="1">
    <source>
        <dbReference type="EMBL" id="KOG85242.1"/>
    </source>
</evidence>